<dbReference type="GO" id="GO:0016705">
    <property type="term" value="F:oxidoreductase activity, acting on paired donors, with incorporation or reduction of molecular oxygen"/>
    <property type="evidence" value="ECO:0007669"/>
    <property type="project" value="UniProtKB-UniRule"/>
</dbReference>
<dbReference type="InterPro" id="IPR022111">
    <property type="entry name" value="Rhodanese_C"/>
</dbReference>
<dbReference type="Gene3D" id="3.40.250.10">
    <property type="entry name" value="Rhodanese-like domain"/>
    <property type="match status" value="1"/>
</dbReference>
<evidence type="ECO:0000259" key="2">
    <source>
        <dbReference type="PROSITE" id="PS50206"/>
    </source>
</evidence>
<dbReference type="CDD" id="cd01518">
    <property type="entry name" value="RHOD_YceA"/>
    <property type="match status" value="1"/>
</dbReference>
<evidence type="ECO:0000313" key="4">
    <source>
        <dbReference type="Proteomes" id="UP000316659"/>
    </source>
</evidence>
<dbReference type="InterPro" id="IPR036873">
    <property type="entry name" value="Rhodanese-like_dom_sf"/>
</dbReference>
<dbReference type="SMART" id="SM00450">
    <property type="entry name" value="RHOD"/>
    <property type="match status" value="1"/>
</dbReference>
<evidence type="ECO:0000256" key="1">
    <source>
        <dbReference type="HAMAP-Rule" id="MF_00469"/>
    </source>
</evidence>
<dbReference type="InterPro" id="IPR020936">
    <property type="entry name" value="TrhO"/>
</dbReference>
<dbReference type="PROSITE" id="PS50206">
    <property type="entry name" value="RHODANESE_3"/>
    <property type="match status" value="1"/>
</dbReference>
<accession>A0A4Y4DZA7</accession>
<proteinExistence type="inferred from homology"/>
<sequence length="327" mass="34978">MLGAGAAVPILVGMAVHKIVLFYAFTPLPDPRAVQLWQRALGERWNLTGRVIVAEHGINATLGGTVEDLKQYVKTTRQYPGFEGIDVKWSDGTGRDFPRLSVKVRPELVAFGVPGEIVVDESGVVGGGTRLSPQALHDLVAERGDDVVMFDGRNAFEAEIGRFRGAVVPDVATTRDFVAEIDSGRYDDLKQRPVVTYCTGGVRCEVLSALLTARGFEEVYQLDGGVVRYGEAFGSQGLWEGSLYVFDERMHVDLGPGSAPLGACTGCGAATAKYENCADPSCRTLRLYCPDCVHVARSTRCATCVVERPATGLPTAPAALTGGLPRG</sequence>
<dbReference type="Pfam" id="PF12368">
    <property type="entry name" value="Rhodanese_C"/>
    <property type="match status" value="1"/>
</dbReference>
<dbReference type="AlphaFoldDB" id="A0A4Y4DZA7"/>
<reference evidence="3 4" key="1">
    <citation type="submission" date="2019-06" db="EMBL/GenBank/DDBJ databases">
        <title>Whole genome shotgun sequence of Cellulosimicrobium cellulans NBRC 15516.</title>
        <authorList>
            <person name="Hosoyama A."/>
            <person name="Uohara A."/>
            <person name="Ohji S."/>
            <person name="Ichikawa N."/>
        </authorList>
    </citation>
    <scope>NUCLEOTIDE SEQUENCE [LARGE SCALE GENOMIC DNA]</scope>
    <source>
        <strain evidence="3 4">NBRC 15516</strain>
    </source>
</reference>
<dbReference type="PANTHER" id="PTHR43268">
    <property type="entry name" value="THIOSULFATE SULFURTRANSFERASE/RHODANESE-LIKE DOMAIN-CONTAINING PROTEIN 2"/>
    <property type="match status" value="1"/>
</dbReference>
<comment type="function">
    <text evidence="1">Catalyzes oxygen-dependent 5-hydroxyuridine (ho5U) modification at position 34 in tRNAs.</text>
</comment>
<gene>
    <name evidence="1" type="primary">trhO</name>
    <name evidence="3" type="ORF">CCE02nite_09040</name>
</gene>
<name>A0A4Y4DZA7_CELCE</name>
<comment type="caution">
    <text evidence="3">The sequence shown here is derived from an EMBL/GenBank/DDBJ whole genome shotgun (WGS) entry which is preliminary data.</text>
</comment>
<dbReference type="InterPro" id="IPR040503">
    <property type="entry name" value="TRHO_N"/>
</dbReference>
<comment type="catalytic activity">
    <reaction evidence="1">
        <text>uridine(34) in tRNA + AH2 + O2 = 5-hydroxyuridine(34) in tRNA + A + H2O</text>
        <dbReference type="Rhea" id="RHEA:64224"/>
        <dbReference type="Rhea" id="RHEA-COMP:11727"/>
        <dbReference type="Rhea" id="RHEA-COMP:13381"/>
        <dbReference type="ChEBI" id="CHEBI:13193"/>
        <dbReference type="ChEBI" id="CHEBI:15377"/>
        <dbReference type="ChEBI" id="CHEBI:15379"/>
        <dbReference type="ChEBI" id="CHEBI:17499"/>
        <dbReference type="ChEBI" id="CHEBI:65315"/>
        <dbReference type="ChEBI" id="CHEBI:136877"/>
    </reaction>
</comment>
<evidence type="ECO:0000313" key="3">
    <source>
        <dbReference type="EMBL" id="GED08905.1"/>
    </source>
</evidence>
<dbReference type="NCBIfam" id="NF001134">
    <property type="entry name" value="PRK00142.1-2"/>
    <property type="match status" value="1"/>
</dbReference>
<dbReference type="SUPFAM" id="SSF52821">
    <property type="entry name" value="Rhodanese/Cell cycle control phosphatase"/>
    <property type="match status" value="1"/>
</dbReference>
<dbReference type="InterPro" id="IPR001763">
    <property type="entry name" value="Rhodanese-like_dom"/>
</dbReference>
<keyword evidence="1" id="KW-0819">tRNA processing</keyword>
<protein>
    <recommendedName>
        <fullName evidence="1">tRNA uridine(34) hydroxylase</fullName>
        <ecNumber evidence="1">1.14.-.-</ecNumber>
    </recommendedName>
    <alternativeName>
        <fullName evidence="1">tRNA hydroxylation protein O</fullName>
    </alternativeName>
</protein>
<organism evidence="3 4">
    <name type="scientific">Cellulosimicrobium cellulans</name>
    <name type="common">Arthrobacter luteus</name>
    <dbReference type="NCBI Taxonomy" id="1710"/>
    <lineage>
        <taxon>Bacteria</taxon>
        <taxon>Bacillati</taxon>
        <taxon>Actinomycetota</taxon>
        <taxon>Actinomycetes</taxon>
        <taxon>Micrococcales</taxon>
        <taxon>Promicromonosporaceae</taxon>
        <taxon>Cellulosimicrobium</taxon>
    </lineage>
</organism>
<comment type="similarity">
    <text evidence="1">Belongs to the TrhO family.</text>
</comment>
<dbReference type="PANTHER" id="PTHR43268:SF6">
    <property type="entry name" value="THIOSULFATE SULFURTRANSFERASE_RHODANESE-LIKE DOMAIN-CONTAINING PROTEIN 2"/>
    <property type="match status" value="1"/>
</dbReference>
<keyword evidence="1" id="KW-0560">Oxidoreductase</keyword>
<dbReference type="GO" id="GO:0006400">
    <property type="term" value="P:tRNA modification"/>
    <property type="evidence" value="ECO:0007669"/>
    <property type="project" value="UniProtKB-UniRule"/>
</dbReference>
<dbReference type="HAMAP" id="MF_00469">
    <property type="entry name" value="TrhO"/>
    <property type="match status" value="1"/>
</dbReference>
<dbReference type="Gene3D" id="3.30.70.100">
    <property type="match status" value="1"/>
</dbReference>
<dbReference type="Pfam" id="PF00581">
    <property type="entry name" value="Rhodanese"/>
    <property type="match status" value="1"/>
</dbReference>
<dbReference type="Proteomes" id="UP000316659">
    <property type="component" value="Unassembled WGS sequence"/>
</dbReference>
<dbReference type="Pfam" id="PF17773">
    <property type="entry name" value="UPF0176_N"/>
    <property type="match status" value="1"/>
</dbReference>
<dbReference type="EC" id="1.14.-.-" evidence="1"/>
<dbReference type="EMBL" id="BJNZ01000004">
    <property type="protein sequence ID" value="GED08905.1"/>
    <property type="molecule type" value="Genomic_DNA"/>
</dbReference>
<feature type="domain" description="Rhodanese" evidence="2">
    <location>
        <begin position="143"/>
        <end position="238"/>
    </location>
</feature>